<dbReference type="GO" id="GO:0005524">
    <property type="term" value="F:ATP binding"/>
    <property type="evidence" value="ECO:0007669"/>
    <property type="project" value="UniProtKB-UniRule"/>
</dbReference>
<dbReference type="AlphaFoldDB" id="A0A974XED6"/>
<evidence type="ECO:0000256" key="7">
    <source>
        <dbReference type="ARBA" id="ARBA00022490"/>
    </source>
</evidence>
<organism evidence="28 29">
    <name type="scientific">Alkalibacter rhizosphaerae</name>
    <dbReference type="NCBI Taxonomy" id="2815577"/>
    <lineage>
        <taxon>Bacteria</taxon>
        <taxon>Bacillati</taxon>
        <taxon>Bacillota</taxon>
        <taxon>Clostridia</taxon>
        <taxon>Eubacteriales</taxon>
        <taxon>Eubacteriaceae</taxon>
        <taxon>Alkalibacter</taxon>
    </lineage>
</organism>
<dbReference type="PANTHER" id="PTHR23132:SF25">
    <property type="entry name" value="D-ALANINE--D-ALANINE LIGASE A"/>
    <property type="match status" value="1"/>
</dbReference>
<dbReference type="InterPro" id="IPR005905">
    <property type="entry name" value="D_ala_D_ala"/>
</dbReference>
<dbReference type="InterPro" id="IPR016185">
    <property type="entry name" value="PreATP-grasp_dom_sf"/>
</dbReference>
<evidence type="ECO:0000256" key="3">
    <source>
        <dbReference type="ARBA" id="ARBA00004496"/>
    </source>
</evidence>
<dbReference type="InterPro" id="IPR000291">
    <property type="entry name" value="D-Ala_lig_Van_CS"/>
</dbReference>
<evidence type="ECO:0000256" key="9">
    <source>
        <dbReference type="ARBA" id="ARBA00022723"/>
    </source>
</evidence>
<dbReference type="GO" id="GO:0071555">
    <property type="term" value="P:cell wall organization"/>
    <property type="evidence" value="ECO:0007669"/>
    <property type="project" value="UniProtKB-KW"/>
</dbReference>
<dbReference type="Pfam" id="PF01820">
    <property type="entry name" value="Dala_Dala_lig_N"/>
    <property type="match status" value="1"/>
</dbReference>
<keyword evidence="16 22" id="KW-0961">Cell wall biogenesis/degradation</keyword>
<evidence type="ECO:0000256" key="26">
    <source>
        <dbReference type="PROSITE-ProRule" id="PRU00409"/>
    </source>
</evidence>
<dbReference type="Proteomes" id="UP000663499">
    <property type="component" value="Chromosome"/>
</dbReference>
<feature type="binding site" evidence="25">
    <location>
        <position position="292"/>
    </location>
    <ligand>
        <name>Mg(2+)</name>
        <dbReference type="ChEBI" id="CHEBI:18420"/>
        <label>1</label>
    </ligand>
</feature>
<dbReference type="PANTHER" id="PTHR23132">
    <property type="entry name" value="D-ALANINE--D-ALANINE LIGASE"/>
    <property type="match status" value="1"/>
</dbReference>
<evidence type="ECO:0000259" key="27">
    <source>
        <dbReference type="PROSITE" id="PS50975"/>
    </source>
</evidence>
<keyword evidence="11 26" id="KW-0067">ATP-binding</keyword>
<evidence type="ECO:0000256" key="4">
    <source>
        <dbReference type="ARBA" id="ARBA00004752"/>
    </source>
</evidence>
<keyword evidence="7 22" id="KW-0963">Cytoplasm</keyword>
<comment type="catalytic activity">
    <reaction evidence="17 22">
        <text>2 D-alanine + ATP = D-alanyl-D-alanine + ADP + phosphate + H(+)</text>
        <dbReference type="Rhea" id="RHEA:11224"/>
        <dbReference type="ChEBI" id="CHEBI:15378"/>
        <dbReference type="ChEBI" id="CHEBI:30616"/>
        <dbReference type="ChEBI" id="CHEBI:43474"/>
        <dbReference type="ChEBI" id="CHEBI:57416"/>
        <dbReference type="ChEBI" id="CHEBI:57822"/>
        <dbReference type="ChEBI" id="CHEBI:456216"/>
        <dbReference type="EC" id="6.3.2.4"/>
    </reaction>
</comment>
<evidence type="ECO:0000256" key="16">
    <source>
        <dbReference type="ARBA" id="ARBA00023316"/>
    </source>
</evidence>
<evidence type="ECO:0000256" key="14">
    <source>
        <dbReference type="ARBA" id="ARBA00022984"/>
    </source>
</evidence>
<evidence type="ECO:0000256" key="18">
    <source>
        <dbReference type="ARBA" id="ARBA00060592"/>
    </source>
</evidence>
<dbReference type="EC" id="6.3.2.4" evidence="6 22"/>
<keyword evidence="13 22" id="KW-0133">Cell shape</keyword>
<evidence type="ECO:0000256" key="8">
    <source>
        <dbReference type="ARBA" id="ARBA00022598"/>
    </source>
</evidence>
<dbReference type="NCBIfam" id="TIGR01205">
    <property type="entry name" value="D_ala_D_alaTIGR"/>
    <property type="match status" value="1"/>
</dbReference>
<sequence>MSKIKVGIIFGGNSKEHEISLLSASNVMAAMDLDRYEVVGLGIDKTGKWYIYSGSKDRIKDGTWLEDKDNLTSDVNLFQHPVINDIQVFFPVLHGPNGEDGAVQGLLRLLNKPFVGCDVLASAVGMDKVICKRIFRDAGIPQGPFMDTDHNQWEKDPNGFIESVQRDIGYPCFVKPANMGSSVGITKAHNRQELIDGIKDALTYDRKILVEANIDCREIECAVLGNEEPKASVLGEIIPSKEFYDYQSKYEDGDKSTLIIPAQLPEETTTQIRKYAIDAFRAIDGRGLSRVDFFVERSTGEVFINEINTLPGFTNISMYPKLWEKTGTNYHDLIVELIELALDRSW</sequence>
<evidence type="ECO:0000313" key="28">
    <source>
        <dbReference type="EMBL" id="QSX08151.1"/>
    </source>
</evidence>
<gene>
    <name evidence="22" type="primary">ddl</name>
    <name evidence="28" type="ORF">J0B03_10155</name>
</gene>
<keyword evidence="8 22" id="KW-0436">Ligase</keyword>
<dbReference type="Gene3D" id="3.30.470.20">
    <property type="entry name" value="ATP-grasp fold, B domain"/>
    <property type="match status" value="1"/>
</dbReference>
<evidence type="ECO:0000256" key="21">
    <source>
        <dbReference type="ARBA" id="ARBA00077154"/>
    </source>
</evidence>
<dbReference type="PROSITE" id="PS00844">
    <property type="entry name" value="DALA_DALA_LIGASE_2"/>
    <property type="match status" value="1"/>
</dbReference>
<comment type="pathway">
    <text evidence="4 22">Cell wall biogenesis; peptidoglycan biosynthesis.</text>
</comment>
<dbReference type="GO" id="GO:0009252">
    <property type="term" value="P:peptidoglycan biosynthetic process"/>
    <property type="evidence" value="ECO:0007669"/>
    <property type="project" value="UniProtKB-UniRule"/>
</dbReference>
<dbReference type="InterPro" id="IPR011095">
    <property type="entry name" value="Dala_Dala_lig_C"/>
</dbReference>
<dbReference type="GO" id="GO:0005829">
    <property type="term" value="C:cytosol"/>
    <property type="evidence" value="ECO:0007669"/>
    <property type="project" value="TreeGrafter"/>
</dbReference>
<evidence type="ECO:0000256" key="24">
    <source>
        <dbReference type="PIRSR" id="PIRSR039102-2"/>
    </source>
</evidence>
<evidence type="ECO:0000256" key="17">
    <source>
        <dbReference type="ARBA" id="ARBA00047614"/>
    </source>
</evidence>
<keyword evidence="15 25" id="KW-0464">Manganese</keyword>
<dbReference type="SUPFAM" id="SSF52440">
    <property type="entry name" value="PreATP-grasp domain"/>
    <property type="match status" value="1"/>
</dbReference>
<evidence type="ECO:0000313" key="29">
    <source>
        <dbReference type="Proteomes" id="UP000663499"/>
    </source>
</evidence>
<evidence type="ECO:0000256" key="23">
    <source>
        <dbReference type="PIRSR" id="PIRSR039102-1"/>
    </source>
</evidence>
<evidence type="ECO:0000256" key="15">
    <source>
        <dbReference type="ARBA" id="ARBA00023211"/>
    </source>
</evidence>
<accession>A0A974XED6</accession>
<feature type="active site" evidence="23">
    <location>
        <position position="181"/>
    </location>
</feature>
<dbReference type="GO" id="GO:0008716">
    <property type="term" value="F:D-alanine-D-alanine ligase activity"/>
    <property type="evidence" value="ECO:0007669"/>
    <property type="project" value="UniProtKB-UniRule"/>
</dbReference>
<dbReference type="PIRSF" id="PIRSF039102">
    <property type="entry name" value="Ddl/VanB"/>
    <property type="match status" value="1"/>
</dbReference>
<dbReference type="Gene3D" id="3.40.50.20">
    <property type="match status" value="1"/>
</dbReference>
<dbReference type="NCBIfam" id="NF002528">
    <property type="entry name" value="PRK01966.1-4"/>
    <property type="match status" value="1"/>
</dbReference>
<dbReference type="RefSeq" id="WP_207299493.1">
    <property type="nucleotide sequence ID" value="NZ_CP071444.1"/>
</dbReference>
<comment type="pathway">
    <text evidence="18">Glycan biosynthesis.</text>
</comment>
<evidence type="ECO:0000256" key="5">
    <source>
        <dbReference type="ARBA" id="ARBA00010871"/>
    </source>
</evidence>
<keyword evidence="9 25" id="KW-0479">Metal-binding</keyword>
<evidence type="ECO:0000256" key="25">
    <source>
        <dbReference type="PIRSR" id="PIRSR039102-3"/>
    </source>
</evidence>
<dbReference type="GO" id="GO:0008360">
    <property type="term" value="P:regulation of cell shape"/>
    <property type="evidence" value="ECO:0007669"/>
    <property type="project" value="UniProtKB-KW"/>
</dbReference>
<feature type="binding site" evidence="24">
    <location>
        <position position="128"/>
    </location>
    <ligand>
        <name>ATP</name>
        <dbReference type="ChEBI" id="CHEBI:30616"/>
    </ligand>
</feature>
<dbReference type="HAMAP" id="MF_00047">
    <property type="entry name" value="Dala_Dala_lig"/>
    <property type="match status" value="1"/>
</dbReference>
<feature type="active site" evidence="23">
    <location>
        <position position="16"/>
    </location>
</feature>
<dbReference type="PROSITE" id="PS50975">
    <property type="entry name" value="ATP_GRASP"/>
    <property type="match status" value="1"/>
</dbReference>
<dbReference type="GO" id="GO:0046872">
    <property type="term" value="F:metal ion binding"/>
    <property type="evidence" value="ECO:0007669"/>
    <property type="project" value="UniProtKB-KW"/>
</dbReference>
<dbReference type="InterPro" id="IPR011761">
    <property type="entry name" value="ATP-grasp"/>
</dbReference>
<evidence type="ECO:0000256" key="20">
    <source>
        <dbReference type="ARBA" id="ARBA00076288"/>
    </source>
</evidence>
<dbReference type="Gene3D" id="3.30.1490.20">
    <property type="entry name" value="ATP-grasp fold, A domain"/>
    <property type="match status" value="1"/>
</dbReference>
<comment type="function">
    <text evidence="2 22">Cell wall formation.</text>
</comment>
<proteinExistence type="inferred from homology"/>
<keyword evidence="14 22" id="KW-0573">Peptidoglycan synthesis</keyword>
<dbReference type="FunFam" id="3.30.1490.20:FF:000007">
    <property type="entry name" value="D-alanine--D-alanine ligase"/>
    <property type="match status" value="1"/>
</dbReference>
<comment type="subcellular location">
    <subcellularLocation>
        <location evidence="3 22">Cytoplasm</location>
    </subcellularLocation>
</comment>
<comment type="cofactor">
    <cofactor evidence="25">
        <name>Mg(2+)</name>
        <dbReference type="ChEBI" id="CHEBI:18420"/>
    </cofactor>
    <cofactor evidence="25">
        <name>Mn(2+)</name>
        <dbReference type="ChEBI" id="CHEBI:29035"/>
    </cofactor>
    <text evidence="25">Binds 2 magnesium or manganese ions per subunit.</text>
</comment>
<feature type="binding site" evidence="25">
    <location>
        <position position="308"/>
    </location>
    <ligand>
        <name>Mg(2+)</name>
        <dbReference type="ChEBI" id="CHEBI:18420"/>
        <label>2</label>
    </ligand>
</feature>
<feature type="binding site" evidence="25">
    <location>
        <position position="306"/>
    </location>
    <ligand>
        <name>Mg(2+)</name>
        <dbReference type="ChEBI" id="CHEBI:18420"/>
        <label>1</label>
    </ligand>
</feature>
<dbReference type="InterPro" id="IPR011127">
    <property type="entry name" value="Dala_Dala_lig_N"/>
</dbReference>
<evidence type="ECO:0000256" key="11">
    <source>
        <dbReference type="ARBA" id="ARBA00022840"/>
    </source>
</evidence>
<keyword evidence="10 24" id="KW-0547">Nucleotide-binding</keyword>
<evidence type="ECO:0000256" key="6">
    <source>
        <dbReference type="ARBA" id="ARBA00012216"/>
    </source>
</evidence>
<feature type="binding site" evidence="24">
    <location>
        <begin position="211"/>
        <end position="218"/>
    </location>
    <ligand>
        <name>ATP</name>
        <dbReference type="ChEBI" id="CHEBI:30616"/>
    </ligand>
</feature>
<comment type="cofactor">
    <cofactor evidence="1">
        <name>Mn(2+)</name>
        <dbReference type="ChEBI" id="CHEBI:29035"/>
    </cofactor>
</comment>
<evidence type="ECO:0000256" key="19">
    <source>
        <dbReference type="ARBA" id="ARBA00068427"/>
    </source>
</evidence>
<evidence type="ECO:0000256" key="13">
    <source>
        <dbReference type="ARBA" id="ARBA00022960"/>
    </source>
</evidence>
<evidence type="ECO:0000256" key="12">
    <source>
        <dbReference type="ARBA" id="ARBA00022842"/>
    </source>
</evidence>
<dbReference type="KEGG" id="alka:J0B03_10155"/>
<feature type="binding site" evidence="25">
    <location>
        <position position="306"/>
    </location>
    <ligand>
        <name>Mg(2+)</name>
        <dbReference type="ChEBI" id="CHEBI:18420"/>
        <label>2</label>
    </ligand>
</feature>
<comment type="similarity">
    <text evidence="5 22">Belongs to the D-alanine--D-alanine ligase family.</text>
</comment>
<evidence type="ECO:0000256" key="2">
    <source>
        <dbReference type="ARBA" id="ARBA00003921"/>
    </source>
</evidence>
<evidence type="ECO:0000256" key="10">
    <source>
        <dbReference type="ARBA" id="ARBA00022741"/>
    </source>
</evidence>
<feature type="binding site" evidence="24">
    <location>
        <begin position="173"/>
        <end position="175"/>
    </location>
    <ligand>
        <name>ATP</name>
        <dbReference type="ChEBI" id="CHEBI:30616"/>
    </ligand>
</feature>
<feature type="binding site" evidence="24">
    <location>
        <begin position="181"/>
        <end position="182"/>
    </location>
    <ligand>
        <name>ATP</name>
        <dbReference type="ChEBI" id="CHEBI:30616"/>
    </ligand>
</feature>
<protein>
    <recommendedName>
        <fullName evidence="19 22">D-alanine--D-alanine ligase</fullName>
        <ecNumber evidence="6 22">6.3.2.4</ecNumber>
    </recommendedName>
    <alternativeName>
        <fullName evidence="21 22">D-Ala-D-Ala ligase</fullName>
    </alternativeName>
    <alternativeName>
        <fullName evidence="20 22">D-alanylalanine synthetase</fullName>
    </alternativeName>
</protein>
<name>A0A974XED6_9FIRM</name>
<evidence type="ECO:0000256" key="1">
    <source>
        <dbReference type="ARBA" id="ARBA00001936"/>
    </source>
</evidence>
<reference evidence="28" key="1">
    <citation type="submission" date="2021-03" db="EMBL/GenBank/DDBJ databases">
        <title>Alkalibacter marinus sp. nov., isolated from tidal flat sediment.</title>
        <authorList>
            <person name="Namirimu T."/>
            <person name="Yang J.-A."/>
            <person name="Yang S.-H."/>
            <person name="Kim Y.-J."/>
            <person name="Kwon K.K."/>
        </authorList>
    </citation>
    <scope>NUCLEOTIDE SEQUENCE</scope>
    <source>
        <strain evidence="28">ES005</strain>
    </source>
</reference>
<feature type="active site" evidence="23">
    <location>
        <position position="317"/>
    </location>
</feature>
<evidence type="ECO:0000256" key="22">
    <source>
        <dbReference type="HAMAP-Rule" id="MF_00047"/>
    </source>
</evidence>
<dbReference type="FunFam" id="3.30.470.20:FF:000008">
    <property type="entry name" value="D-alanine--D-alanine ligase"/>
    <property type="match status" value="1"/>
</dbReference>
<dbReference type="InterPro" id="IPR013815">
    <property type="entry name" value="ATP_grasp_subdomain_1"/>
</dbReference>
<dbReference type="Pfam" id="PF07478">
    <property type="entry name" value="Dala_Dala_lig_C"/>
    <property type="match status" value="1"/>
</dbReference>
<dbReference type="SUPFAM" id="SSF56059">
    <property type="entry name" value="Glutathione synthetase ATP-binding domain-like"/>
    <property type="match status" value="1"/>
</dbReference>
<dbReference type="PROSITE" id="PS00843">
    <property type="entry name" value="DALA_DALA_LIGASE_1"/>
    <property type="match status" value="1"/>
</dbReference>
<keyword evidence="29" id="KW-1185">Reference proteome</keyword>
<dbReference type="EMBL" id="CP071444">
    <property type="protein sequence ID" value="QSX08151.1"/>
    <property type="molecule type" value="Genomic_DNA"/>
</dbReference>
<keyword evidence="12 25" id="KW-0460">Magnesium</keyword>
<feature type="binding site" evidence="24">
    <location>
        <begin position="305"/>
        <end position="306"/>
    </location>
    <ligand>
        <name>ATP</name>
        <dbReference type="ChEBI" id="CHEBI:30616"/>
    </ligand>
</feature>
<feature type="domain" description="ATP-grasp" evidence="27">
    <location>
        <begin position="132"/>
        <end position="339"/>
    </location>
</feature>